<dbReference type="PANTHER" id="PTHR30244">
    <property type="entry name" value="TRANSAMINASE"/>
    <property type="match status" value="1"/>
</dbReference>
<dbReference type="CDD" id="cd00616">
    <property type="entry name" value="AHBA_syn"/>
    <property type="match status" value="1"/>
</dbReference>
<dbReference type="PANTHER" id="PTHR30244:SF34">
    <property type="entry name" value="DTDP-4-AMINO-4,6-DIDEOXYGALACTOSE TRANSAMINASE"/>
    <property type="match status" value="1"/>
</dbReference>
<comment type="similarity">
    <text evidence="2">Belongs to the DegT/DnrJ/EryC1 family.</text>
</comment>
<keyword evidence="4" id="KW-1185">Reference proteome</keyword>
<evidence type="ECO:0000313" key="4">
    <source>
        <dbReference type="Proteomes" id="UP000001882"/>
    </source>
</evidence>
<sequence>MIPIAKPLIGQEEIDGVINVLRSGTIAEGPKVKEFEEAFAKYIGVKHAVAVNSGTAALHVSLLAKGIGKGDEVITTPFTFIATANSILYTGAKPVFADVEASTFNIDPEAIKNKITKRTKAIIPVDLYGHPAEMKAIMDIARDHNLSVIEDSCQAHGALYNGKMAGSFDIGCFSFYPTKNMTTSEGGIITSNDEKFIEKARMIKSHGSKVRYYHEMLGFNLRMTDIGAAIGLAQLKKIDAFNQKRIENAKYLTEKLSGTKGIIPPTIKPGCKHVFHQYTIRVTKDFGIPRDEVIQKLNQAGIGTGIYYPLPIHQQPFYKQLGYNGSYPVAEQLAKEVISLPVHPSISKTDIDFIMDTIRSI</sequence>
<dbReference type="Gene3D" id="3.40.640.10">
    <property type="entry name" value="Type I PLP-dependent aspartate aminotransferase-like (Major domain)"/>
    <property type="match status" value="1"/>
</dbReference>
<dbReference type="InterPro" id="IPR015422">
    <property type="entry name" value="PyrdxlP-dep_Trfase_small"/>
</dbReference>
<reference evidence="4" key="3">
    <citation type="journal article" date="2011" name="PLoS ONE">
        <title>Genome sequence of a mesophilic hydrogenotrophic methanogen Methanocella paludicola, the first cultivated representative of the order Methanocellales.</title>
        <authorList>
            <person name="Sakai S."/>
            <person name="Takaki Y."/>
            <person name="Shimamura S."/>
            <person name="Sekine M."/>
            <person name="Tajima T."/>
            <person name="Kosugi H."/>
            <person name="Ichikawa N."/>
            <person name="Tasumi E."/>
            <person name="Hiraki A.T."/>
            <person name="Shimizu A."/>
            <person name="Kato Y."/>
            <person name="Nishiko R."/>
            <person name="Mori K."/>
            <person name="Fujita N."/>
            <person name="Imachi H."/>
            <person name="Takai K."/>
        </authorList>
    </citation>
    <scope>NUCLEOTIDE SEQUENCE [LARGE SCALE GENOMIC DNA]</scope>
    <source>
        <strain evidence="4">DSM 17711 / JCM 13418 / NBRC 101707 / SANAE</strain>
    </source>
</reference>
<dbReference type="GeneID" id="8680927"/>
<dbReference type="InterPro" id="IPR015424">
    <property type="entry name" value="PyrdxlP-dep_Trfase"/>
</dbReference>
<keyword evidence="3" id="KW-0032">Aminotransferase</keyword>
<dbReference type="GO" id="GO:0008483">
    <property type="term" value="F:transaminase activity"/>
    <property type="evidence" value="ECO:0007669"/>
    <property type="project" value="UniProtKB-KW"/>
</dbReference>
<dbReference type="GO" id="GO:0030170">
    <property type="term" value="F:pyridoxal phosphate binding"/>
    <property type="evidence" value="ECO:0007669"/>
    <property type="project" value="TreeGrafter"/>
</dbReference>
<dbReference type="OrthoDB" id="10355at2157"/>
<proteinExistence type="inferred from homology"/>
<dbReference type="InParanoid" id="D1YWZ6"/>
<dbReference type="InterPro" id="IPR015421">
    <property type="entry name" value="PyrdxlP-dep_Trfase_major"/>
</dbReference>
<dbReference type="GO" id="GO:0000271">
    <property type="term" value="P:polysaccharide biosynthetic process"/>
    <property type="evidence" value="ECO:0007669"/>
    <property type="project" value="TreeGrafter"/>
</dbReference>
<dbReference type="SUPFAM" id="SSF53383">
    <property type="entry name" value="PLP-dependent transferases"/>
    <property type="match status" value="1"/>
</dbReference>
<dbReference type="AlphaFoldDB" id="D1YWZ6"/>
<dbReference type="KEGG" id="mpd:MCP_0896"/>
<keyword evidence="1 2" id="KW-0663">Pyridoxal phosphate</keyword>
<dbReference type="Proteomes" id="UP000001882">
    <property type="component" value="Chromosome"/>
</dbReference>
<protein>
    <submittedName>
        <fullName evidence="3">Aminotransferase</fullName>
    </submittedName>
</protein>
<dbReference type="PATRIC" id="fig|304371.9.peg.923"/>
<dbReference type="EMBL" id="AP011532">
    <property type="protein sequence ID" value="BAI60968.1"/>
    <property type="molecule type" value="Genomic_DNA"/>
</dbReference>
<reference evidence="3 4" key="1">
    <citation type="journal article" date="2007" name="Appl. Environ. Microbiol.">
        <title>Isolation of key methanogens for global methane emission from rice paddy fields: a novel isolate affiliated with the clone cluster rice cluster I.</title>
        <authorList>
            <person name="Sakai S."/>
            <person name="Imachi H."/>
            <person name="Sekiguchi Y."/>
            <person name="Ohashi A."/>
            <person name="Harada H."/>
            <person name="Kamagata Y."/>
        </authorList>
    </citation>
    <scope>NUCLEOTIDE SEQUENCE [LARGE SCALE GENOMIC DNA]</scope>
    <source>
        <strain evidence="4">DSM 17711 / JCM 13418 / NBRC 101707 / SANAE</strain>
    </source>
</reference>
<evidence type="ECO:0000313" key="3">
    <source>
        <dbReference type="EMBL" id="BAI60968.1"/>
    </source>
</evidence>
<dbReference type="PIRSF" id="PIRSF000390">
    <property type="entry name" value="PLP_StrS"/>
    <property type="match status" value="1"/>
</dbReference>
<dbReference type="Pfam" id="PF01041">
    <property type="entry name" value="DegT_DnrJ_EryC1"/>
    <property type="match status" value="1"/>
</dbReference>
<keyword evidence="3" id="KW-0808">Transferase</keyword>
<organism evidence="3 4">
    <name type="scientific">Methanocella paludicola (strain DSM 17711 / JCM 13418 / NBRC 101707 / SANAE)</name>
    <dbReference type="NCBI Taxonomy" id="304371"/>
    <lineage>
        <taxon>Archaea</taxon>
        <taxon>Methanobacteriati</taxon>
        <taxon>Methanobacteriota</taxon>
        <taxon>Stenosarchaea group</taxon>
        <taxon>Methanomicrobia</taxon>
        <taxon>Methanocellales</taxon>
        <taxon>Methanocellaceae</taxon>
        <taxon>Methanocella</taxon>
    </lineage>
</organism>
<accession>D1YWZ6</accession>
<dbReference type="Gene3D" id="3.90.1150.10">
    <property type="entry name" value="Aspartate Aminotransferase, domain 1"/>
    <property type="match status" value="1"/>
</dbReference>
<reference evidence="3 4" key="2">
    <citation type="journal article" date="2008" name="Int. J. Syst. Evol. Microbiol.">
        <title>Methanocella paludicola gen. nov., sp. nov., a methane-producing archaeon, the first isolate of the lineage 'Rice Cluster I', and proposal of the new archaeal order Methanocellales ord. nov.</title>
        <authorList>
            <person name="Sakai S."/>
            <person name="Imachi H."/>
            <person name="Hanada S."/>
            <person name="Ohashi A."/>
            <person name="Harada H."/>
            <person name="Kamagata Y."/>
        </authorList>
    </citation>
    <scope>NUCLEOTIDE SEQUENCE [LARGE SCALE GENOMIC DNA]</scope>
    <source>
        <strain evidence="4">DSM 17711 / JCM 13418 / NBRC 101707 / SANAE</strain>
    </source>
</reference>
<dbReference type="FunFam" id="3.40.640.10:FF:000089">
    <property type="entry name" value="Aminotransferase, DegT/DnrJ/EryC1/StrS family"/>
    <property type="match status" value="1"/>
</dbReference>
<evidence type="ECO:0000256" key="2">
    <source>
        <dbReference type="RuleBase" id="RU004508"/>
    </source>
</evidence>
<dbReference type="STRING" id="304371.MCP_0896"/>
<dbReference type="InterPro" id="IPR000653">
    <property type="entry name" value="DegT/StrS_aminotransferase"/>
</dbReference>
<name>D1YWZ6_METPS</name>
<dbReference type="eggNOG" id="arCOG00118">
    <property type="taxonomic scope" value="Archaea"/>
</dbReference>
<evidence type="ECO:0000256" key="1">
    <source>
        <dbReference type="ARBA" id="ARBA00022898"/>
    </source>
</evidence>
<dbReference type="RefSeq" id="WP_012899647.1">
    <property type="nucleotide sequence ID" value="NC_013665.1"/>
</dbReference>
<gene>
    <name evidence="3" type="ordered locus">MCP_0896</name>
</gene>